<dbReference type="InterPro" id="IPR011711">
    <property type="entry name" value="GntR_C"/>
</dbReference>
<dbReference type="PROSITE" id="PS50949">
    <property type="entry name" value="HTH_GNTR"/>
    <property type="match status" value="1"/>
</dbReference>
<dbReference type="RefSeq" id="WP_184535250.1">
    <property type="nucleotide sequence ID" value="NZ_JACHJW010000001.1"/>
</dbReference>
<feature type="compositionally biased region" description="Basic and acidic residues" evidence="4">
    <location>
        <begin position="225"/>
        <end position="276"/>
    </location>
</feature>
<dbReference type="Pfam" id="PF00392">
    <property type="entry name" value="GntR"/>
    <property type="match status" value="1"/>
</dbReference>
<dbReference type="Gene3D" id="1.10.10.10">
    <property type="entry name" value="Winged helix-like DNA-binding domain superfamily/Winged helix DNA-binding domain"/>
    <property type="match status" value="1"/>
</dbReference>
<feature type="domain" description="HTH gntR-type" evidence="5">
    <location>
        <begin position="7"/>
        <end position="74"/>
    </location>
</feature>
<evidence type="ECO:0000313" key="6">
    <source>
        <dbReference type="EMBL" id="MBB4959295.1"/>
    </source>
</evidence>
<dbReference type="SMART" id="SM00345">
    <property type="entry name" value="HTH_GNTR"/>
    <property type="match status" value="1"/>
</dbReference>
<keyword evidence="7" id="KW-1185">Reference proteome</keyword>
<evidence type="ECO:0000256" key="2">
    <source>
        <dbReference type="ARBA" id="ARBA00023125"/>
    </source>
</evidence>
<evidence type="ECO:0000256" key="3">
    <source>
        <dbReference type="ARBA" id="ARBA00023163"/>
    </source>
</evidence>
<reference evidence="6 7" key="1">
    <citation type="submission" date="2020-08" db="EMBL/GenBank/DDBJ databases">
        <title>Sequencing the genomes of 1000 actinobacteria strains.</title>
        <authorList>
            <person name="Klenk H.-P."/>
        </authorList>
    </citation>
    <scope>NUCLEOTIDE SEQUENCE [LARGE SCALE GENOMIC DNA]</scope>
    <source>
        <strain evidence="6 7">DSM 45886</strain>
    </source>
</reference>
<dbReference type="PANTHER" id="PTHR43537:SF5">
    <property type="entry name" value="UXU OPERON TRANSCRIPTIONAL REGULATOR"/>
    <property type="match status" value="1"/>
</dbReference>
<keyword evidence="1" id="KW-0805">Transcription regulation</keyword>
<comment type="caution">
    <text evidence="6">The sequence shown here is derived from an EMBL/GenBank/DDBJ whole genome shotgun (WGS) entry which is preliminary data.</text>
</comment>
<evidence type="ECO:0000256" key="1">
    <source>
        <dbReference type="ARBA" id="ARBA00023015"/>
    </source>
</evidence>
<dbReference type="InterPro" id="IPR000524">
    <property type="entry name" value="Tscrpt_reg_HTH_GntR"/>
</dbReference>
<evidence type="ECO:0000256" key="4">
    <source>
        <dbReference type="SAM" id="MobiDB-lite"/>
    </source>
</evidence>
<name>A0A7W7ST63_9ACTN</name>
<dbReference type="SMART" id="SM00895">
    <property type="entry name" value="FCD"/>
    <property type="match status" value="1"/>
</dbReference>
<evidence type="ECO:0000259" key="5">
    <source>
        <dbReference type="PROSITE" id="PS50949"/>
    </source>
</evidence>
<dbReference type="AlphaFoldDB" id="A0A7W7ST63"/>
<accession>A0A7W7ST63</accession>
<dbReference type="InterPro" id="IPR008920">
    <property type="entry name" value="TF_FadR/GntR_C"/>
</dbReference>
<dbReference type="EMBL" id="JACHJW010000001">
    <property type="protein sequence ID" value="MBB4959295.1"/>
    <property type="molecule type" value="Genomic_DNA"/>
</dbReference>
<organism evidence="6 7">
    <name type="scientific">Micromonospora polyrhachis</name>
    <dbReference type="NCBI Taxonomy" id="1282883"/>
    <lineage>
        <taxon>Bacteria</taxon>
        <taxon>Bacillati</taxon>
        <taxon>Actinomycetota</taxon>
        <taxon>Actinomycetes</taxon>
        <taxon>Micromonosporales</taxon>
        <taxon>Micromonosporaceae</taxon>
        <taxon>Micromonospora</taxon>
    </lineage>
</organism>
<dbReference type="Proteomes" id="UP000578819">
    <property type="component" value="Unassembled WGS sequence"/>
</dbReference>
<dbReference type="SUPFAM" id="SSF48008">
    <property type="entry name" value="GntR ligand-binding domain-like"/>
    <property type="match status" value="1"/>
</dbReference>
<dbReference type="GO" id="GO:0003677">
    <property type="term" value="F:DNA binding"/>
    <property type="evidence" value="ECO:0007669"/>
    <property type="project" value="UniProtKB-KW"/>
</dbReference>
<protein>
    <submittedName>
        <fullName evidence="6">DNA-binding GntR family transcriptional regulator</fullName>
    </submittedName>
</protein>
<keyword evidence="2 6" id="KW-0238">DNA-binding</keyword>
<dbReference type="InterPro" id="IPR036390">
    <property type="entry name" value="WH_DNA-bd_sf"/>
</dbReference>
<feature type="region of interest" description="Disordered" evidence="4">
    <location>
        <begin position="214"/>
        <end position="276"/>
    </location>
</feature>
<gene>
    <name evidence="6" type="ORF">FHR38_003028</name>
</gene>
<evidence type="ECO:0000313" key="7">
    <source>
        <dbReference type="Proteomes" id="UP000578819"/>
    </source>
</evidence>
<dbReference type="InterPro" id="IPR036388">
    <property type="entry name" value="WH-like_DNA-bd_sf"/>
</dbReference>
<dbReference type="PANTHER" id="PTHR43537">
    <property type="entry name" value="TRANSCRIPTIONAL REGULATOR, GNTR FAMILY"/>
    <property type="match status" value="1"/>
</dbReference>
<keyword evidence="3" id="KW-0804">Transcription</keyword>
<proteinExistence type="predicted"/>
<dbReference type="SUPFAM" id="SSF46785">
    <property type="entry name" value="Winged helix' DNA-binding domain"/>
    <property type="match status" value="1"/>
</dbReference>
<dbReference type="GO" id="GO:0003700">
    <property type="term" value="F:DNA-binding transcription factor activity"/>
    <property type="evidence" value="ECO:0007669"/>
    <property type="project" value="InterPro"/>
</dbReference>
<dbReference type="Gene3D" id="1.20.120.530">
    <property type="entry name" value="GntR ligand-binding domain-like"/>
    <property type="match status" value="1"/>
</dbReference>
<sequence>MTTDTFQMKSDIAISHIKRLIMSGEAPPGSRIVARVVSEALGISETPVREAIKSLVADEWLVLRPHVGAVVASVGLDNIQEIYGIRGALGGLAIELGGSSYSPERIAEIDAVLRECEPVVADRDVDAFSKLNRRFHALLSDTPQTTVINRMLTSLWSRTEGAKYGFRFVPWRLPESHAEHVAIRNAIVAQDYTLAAQLVREHEQAGMDALLQGMQNQTEPRPAGRRPETEPRPTGRRPETEPRPTGRRPETEPRPTGRRPETEPRPAGRRQETVYE</sequence>
<dbReference type="Pfam" id="PF07729">
    <property type="entry name" value="FCD"/>
    <property type="match status" value="1"/>
</dbReference>